<evidence type="ECO:0000313" key="2">
    <source>
        <dbReference type="EMBL" id="OBA78178.1"/>
    </source>
</evidence>
<dbReference type="PROSITE" id="PS51186">
    <property type="entry name" value="GNAT"/>
    <property type="match status" value="1"/>
</dbReference>
<reference evidence="2 3" key="1">
    <citation type="submission" date="2016-06" db="EMBL/GenBank/DDBJ databases">
        <authorList>
            <person name="Kjaerup R.B."/>
            <person name="Dalgaard T.S."/>
            <person name="Juul-Madsen H.R."/>
        </authorList>
    </citation>
    <scope>NUCLEOTIDE SEQUENCE [LARGE SCALE GENOMIC DNA]</scope>
    <source>
        <strain evidence="2 3">1199456.5</strain>
    </source>
</reference>
<sequence length="245" mass="26658">MPDFSPVITDYWTASFSGKPLHRNEHLTITVKPDLDHDERAAILRSADDKPASVTVSPAVADALIKDIAARGNPTAADIRAALVTQGVVLNGADNVFYLSEAAADDILGEAASTDVRPLTSRDAEIFASFKAAVPERDWDEAYVELDHWAVFGAFDGHGRLVSIGSMYPWDDEFPLADAGVLTLDSARGRGHAKTLVRAMFRYALMEGYEPQYRCQLDNGASNNLAASLDLQLFGQWETVMPDDA</sequence>
<comment type="caution">
    <text evidence="2">The sequence shown here is derived from an EMBL/GenBank/DDBJ whole genome shotgun (WGS) entry which is preliminary data.</text>
</comment>
<name>A0A1A0M002_MYCMU</name>
<evidence type="ECO:0000259" key="1">
    <source>
        <dbReference type="PROSITE" id="PS51186"/>
    </source>
</evidence>
<dbReference type="GO" id="GO:0016747">
    <property type="term" value="F:acyltransferase activity, transferring groups other than amino-acyl groups"/>
    <property type="evidence" value="ECO:0007669"/>
    <property type="project" value="InterPro"/>
</dbReference>
<dbReference type="OrthoDB" id="9797456at2"/>
<dbReference type="InterPro" id="IPR000182">
    <property type="entry name" value="GNAT_dom"/>
</dbReference>
<dbReference type="AlphaFoldDB" id="A0A1A0M002"/>
<organism evidence="2 3">
    <name type="scientific">Mycolicibacterium mucogenicum</name>
    <name type="common">Mycobacterium mucogenicum</name>
    <dbReference type="NCBI Taxonomy" id="56689"/>
    <lineage>
        <taxon>Bacteria</taxon>
        <taxon>Bacillati</taxon>
        <taxon>Actinomycetota</taxon>
        <taxon>Actinomycetes</taxon>
        <taxon>Mycobacteriales</taxon>
        <taxon>Mycobacteriaceae</taxon>
        <taxon>Mycolicibacterium</taxon>
    </lineage>
</organism>
<gene>
    <name evidence="2" type="ORF">A5642_04865</name>
</gene>
<dbReference type="Gene3D" id="3.40.630.30">
    <property type="match status" value="1"/>
</dbReference>
<dbReference type="RefSeq" id="WP_064860695.1">
    <property type="nucleotide sequence ID" value="NZ_LZSF01000269.1"/>
</dbReference>
<evidence type="ECO:0000313" key="3">
    <source>
        <dbReference type="Proteomes" id="UP000093962"/>
    </source>
</evidence>
<dbReference type="InterPro" id="IPR016181">
    <property type="entry name" value="Acyl_CoA_acyltransferase"/>
</dbReference>
<feature type="domain" description="N-acetyltransferase" evidence="1">
    <location>
        <begin position="114"/>
        <end position="245"/>
    </location>
</feature>
<accession>A0A1A0M002</accession>
<dbReference type="Proteomes" id="UP000093962">
    <property type="component" value="Unassembled WGS sequence"/>
</dbReference>
<proteinExistence type="predicted"/>
<dbReference type="EMBL" id="LZSF01000269">
    <property type="protein sequence ID" value="OBA78178.1"/>
    <property type="molecule type" value="Genomic_DNA"/>
</dbReference>
<protein>
    <recommendedName>
        <fullName evidence="1">N-acetyltransferase domain-containing protein</fullName>
    </recommendedName>
</protein>
<dbReference type="SUPFAM" id="SSF55729">
    <property type="entry name" value="Acyl-CoA N-acyltransferases (Nat)"/>
    <property type="match status" value="1"/>
</dbReference>
<dbReference type="Pfam" id="PF00583">
    <property type="entry name" value="Acetyltransf_1"/>
    <property type="match status" value="1"/>
</dbReference>